<dbReference type="Proteomes" id="UP000326331">
    <property type="component" value="Chromosome"/>
</dbReference>
<keyword evidence="9" id="KW-0028">Amino-acid biosynthesis</keyword>
<dbReference type="CDD" id="cd04902">
    <property type="entry name" value="ACT_3PGDH-xct"/>
    <property type="match status" value="1"/>
</dbReference>
<dbReference type="InterPro" id="IPR006236">
    <property type="entry name" value="PGDH"/>
</dbReference>
<evidence type="ECO:0000256" key="6">
    <source>
        <dbReference type="ARBA" id="ARBA00023027"/>
    </source>
</evidence>
<dbReference type="SUPFAM" id="SSF51735">
    <property type="entry name" value="NAD(P)-binding Rossmann-fold domains"/>
    <property type="match status" value="1"/>
</dbReference>
<dbReference type="Pfam" id="PF00389">
    <property type="entry name" value="2-Hacid_dh"/>
    <property type="match status" value="1"/>
</dbReference>
<evidence type="ECO:0000259" key="12">
    <source>
        <dbReference type="PROSITE" id="PS51671"/>
    </source>
</evidence>
<dbReference type="Gene3D" id="3.40.50.720">
    <property type="entry name" value="NAD(P)-binding Rossmann-like Domain"/>
    <property type="match status" value="2"/>
</dbReference>
<proteinExistence type="inferred from homology"/>
<dbReference type="PROSITE" id="PS00670">
    <property type="entry name" value="D_2_HYDROXYACID_DH_2"/>
    <property type="match status" value="1"/>
</dbReference>
<evidence type="ECO:0000256" key="7">
    <source>
        <dbReference type="ARBA" id="ARBA00048126"/>
    </source>
</evidence>
<dbReference type="InterPro" id="IPR010982">
    <property type="entry name" value="Lambda_DNA-bd_dom_sf"/>
</dbReference>
<dbReference type="InterPro" id="IPR029009">
    <property type="entry name" value="ASB_dom_sf"/>
</dbReference>
<evidence type="ECO:0000256" key="8">
    <source>
        <dbReference type="ARBA" id="ARBA00048731"/>
    </source>
</evidence>
<comment type="catalytic activity">
    <reaction evidence="7">
        <text>(R)-2-hydroxyglutarate + NAD(+) = 2-oxoglutarate + NADH + H(+)</text>
        <dbReference type="Rhea" id="RHEA:49612"/>
        <dbReference type="ChEBI" id="CHEBI:15378"/>
        <dbReference type="ChEBI" id="CHEBI:15801"/>
        <dbReference type="ChEBI" id="CHEBI:16810"/>
        <dbReference type="ChEBI" id="CHEBI:57540"/>
        <dbReference type="ChEBI" id="CHEBI:57945"/>
        <dbReference type="EC" id="1.1.1.399"/>
    </reaction>
</comment>
<keyword evidence="5 9" id="KW-0560">Oxidoreductase</keyword>
<name>A0ABX6BYA1_9CHLR</name>
<keyword evidence="9" id="KW-0718">Serine biosynthesis</keyword>
<dbReference type="Pfam" id="PF01842">
    <property type="entry name" value="ACT"/>
    <property type="match status" value="1"/>
</dbReference>
<dbReference type="InterPro" id="IPR002912">
    <property type="entry name" value="ACT_dom"/>
</dbReference>
<dbReference type="InterPro" id="IPR001387">
    <property type="entry name" value="Cro/C1-type_HTH"/>
</dbReference>
<keyword evidence="6 9" id="KW-0520">NAD</keyword>
<evidence type="ECO:0000256" key="2">
    <source>
        <dbReference type="ARBA" id="ARBA00005216"/>
    </source>
</evidence>
<evidence type="ECO:0000313" key="14">
    <source>
        <dbReference type="Proteomes" id="UP000326331"/>
    </source>
</evidence>
<dbReference type="PROSITE" id="PS00671">
    <property type="entry name" value="D_2_HYDROXYACID_DH_3"/>
    <property type="match status" value="1"/>
</dbReference>
<evidence type="ECO:0000256" key="4">
    <source>
        <dbReference type="ARBA" id="ARBA00021582"/>
    </source>
</evidence>
<dbReference type="EC" id="1.1.1.95" evidence="9"/>
<dbReference type="CDD" id="cd12173">
    <property type="entry name" value="PGDH_4"/>
    <property type="match status" value="1"/>
</dbReference>
<dbReference type="Pfam" id="PF02826">
    <property type="entry name" value="2-Hacid_dh_C"/>
    <property type="match status" value="1"/>
</dbReference>
<dbReference type="PROSITE" id="PS51671">
    <property type="entry name" value="ACT"/>
    <property type="match status" value="1"/>
</dbReference>
<dbReference type="Gene3D" id="3.30.70.260">
    <property type="match status" value="1"/>
</dbReference>
<dbReference type="PANTHER" id="PTHR42938">
    <property type="entry name" value="FORMATE DEHYDROGENASE 1"/>
    <property type="match status" value="1"/>
</dbReference>
<dbReference type="SUPFAM" id="SSF52283">
    <property type="entry name" value="Formate/glycerate dehydrogenase catalytic domain-like"/>
    <property type="match status" value="1"/>
</dbReference>
<evidence type="ECO:0000256" key="1">
    <source>
        <dbReference type="ARBA" id="ARBA00003800"/>
    </source>
</evidence>
<evidence type="ECO:0000256" key="3">
    <source>
        <dbReference type="ARBA" id="ARBA00005854"/>
    </source>
</evidence>
<gene>
    <name evidence="13" type="ORF">Tbon_00805</name>
</gene>
<dbReference type="GO" id="GO:0004617">
    <property type="term" value="F:phosphoglycerate dehydrogenase activity"/>
    <property type="evidence" value="ECO:0007669"/>
    <property type="project" value="UniProtKB-EC"/>
</dbReference>
<feature type="region of interest" description="Disordered" evidence="10">
    <location>
        <begin position="1"/>
        <end position="32"/>
    </location>
</feature>
<dbReference type="Gene3D" id="1.10.260.40">
    <property type="entry name" value="lambda repressor-like DNA-binding domains"/>
    <property type="match status" value="1"/>
</dbReference>
<dbReference type="InterPro" id="IPR006140">
    <property type="entry name" value="D-isomer_DH_NAD-bd"/>
</dbReference>
<dbReference type="PROSITE" id="PS50943">
    <property type="entry name" value="HTH_CROC1"/>
    <property type="match status" value="1"/>
</dbReference>
<dbReference type="Pfam" id="PF01381">
    <property type="entry name" value="HTH_3"/>
    <property type="match status" value="1"/>
</dbReference>
<comment type="similarity">
    <text evidence="3 9">Belongs to the D-isomer specific 2-hydroxyacid dehydrogenase family.</text>
</comment>
<dbReference type="SUPFAM" id="SSF55021">
    <property type="entry name" value="ACT-like"/>
    <property type="match status" value="1"/>
</dbReference>
<dbReference type="Gene3D" id="3.30.1330.90">
    <property type="entry name" value="D-3-phosphoglycerate dehydrogenase, domain 3"/>
    <property type="match status" value="1"/>
</dbReference>
<dbReference type="InterPro" id="IPR045626">
    <property type="entry name" value="PGDH_ASB_dom"/>
</dbReference>
<dbReference type="NCBIfam" id="TIGR01327">
    <property type="entry name" value="PGDH"/>
    <property type="match status" value="1"/>
</dbReference>
<evidence type="ECO:0000259" key="11">
    <source>
        <dbReference type="PROSITE" id="PS50943"/>
    </source>
</evidence>
<dbReference type="SUPFAM" id="SSF143548">
    <property type="entry name" value="Serine metabolism enzymes domain"/>
    <property type="match status" value="1"/>
</dbReference>
<sequence length="640" mass="68147">MSPRRSTSSKSFSLKLAPGSSCTRTPARSCPGPGHAVCMTGPSSCILHSAMTPEQFIAERTALGLSQSALAEALGVDQGTISRWEAGKTRIPPAIELALATLKEKLHPMTAPRRPRVLVADPVAPEGIELLRRVADVDVRTGLQQDALVAAIPAYEALVVRSETKVTRPVIEAAAKLQVVGRAGVGVDNIDLDAATERGVIVVNAPQGNTIAAAEHTIALLLALARHIPQADASMRAGKWDRKSYLGTEVRGKTLGIVGLGKIGSEVARRAVAMEMRVLAVDPFVPVERARSLGVESVDFEQLLMLSDFISVHPPLTAATQGMIGAAEIARMKDGVRIINVARGGIIDEAALAEAVRSGKVAGAAVDVFTAEPPPPDHPLLGDPRIITTPHLGASTAEAQERVAIDVAEQIIDVLEGRPARYAVNAPLLAPETLQVIGPYMGVAEQLGMVATQLVTGKLEAIEIEYYGEITEHDTTPLRAAVIRGLLRPISEENVNIVNAHLVAAGRGWDIRETTRASHEVFLNLVSVKVRTSEAEVAVSGTVERAQPRIVLINGLDVDIAPERGMCIIVCDNEDRPGMIGRVGTLLGQFDINIQSMQVGRRAPRGRALMLIAVDEEPTPDQLAQVEAIDGIYNVRLVRL</sequence>
<dbReference type="SUPFAM" id="SSF47413">
    <property type="entry name" value="lambda repressor-like DNA-binding domains"/>
    <property type="match status" value="1"/>
</dbReference>
<evidence type="ECO:0000256" key="10">
    <source>
        <dbReference type="SAM" id="MobiDB-lite"/>
    </source>
</evidence>
<dbReference type="EMBL" id="CP042829">
    <property type="protein sequence ID" value="QFG01904.1"/>
    <property type="molecule type" value="Genomic_DNA"/>
</dbReference>
<organism evidence="13 14">
    <name type="scientific">Tepidiforma bonchosmolovskayae</name>
    <dbReference type="NCBI Taxonomy" id="2601677"/>
    <lineage>
        <taxon>Bacteria</taxon>
        <taxon>Bacillati</taxon>
        <taxon>Chloroflexota</taxon>
        <taxon>Tepidiformia</taxon>
        <taxon>Tepidiformales</taxon>
        <taxon>Tepidiformaceae</taxon>
        <taxon>Tepidiforma</taxon>
    </lineage>
</organism>
<comment type="catalytic activity">
    <reaction evidence="8 9">
        <text>(2R)-3-phosphoglycerate + NAD(+) = 3-phosphooxypyruvate + NADH + H(+)</text>
        <dbReference type="Rhea" id="RHEA:12641"/>
        <dbReference type="ChEBI" id="CHEBI:15378"/>
        <dbReference type="ChEBI" id="CHEBI:18110"/>
        <dbReference type="ChEBI" id="CHEBI:57540"/>
        <dbReference type="ChEBI" id="CHEBI:57945"/>
        <dbReference type="ChEBI" id="CHEBI:58272"/>
        <dbReference type="EC" id="1.1.1.95"/>
    </reaction>
</comment>
<comment type="pathway">
    <text evidence="2 9">Amino-acid biosynthesis; L-serine biosynthesis; L-serine from 3-phospho-D-glycerate: step 1/3.</text>
</comment>
<dbReference type="CDD" id="cd00093">
    <property type="entry name" value="HTH_XRE"/>
    <property type="match status" value="1"/>
</dbReference>
<accession>A0ABX6BYA1</accession>
<dbReference type="PANTHER" id="PTHR42938:SF47">
    <property type="entry name" value="HYDROXYPYRUVATE REDUCTASE"/>
    <property type="match status" value="1"/>
</dbReference>
<dbReference type="InterPro" id="IPR045865">
    <property type="entry name" value="ACT-like_dom_sf"/>
</dbReference>
<feature type="compositionally biased region" description="Low complexity" evidence="10">
    <location>
        <begin position="1"/>
        <end position="16"/>
    </location>
</feature>
<evidence type="ECO:0000313" key="13">
    <source>
        <dbReference type="EMBL" id="QFG01904.1"/>
    </source>
</evidence>
<evidence type="ECO:0000256" key="9">
    <source>
        <dbReference type="RuleBase" id="RU363003"/>
    </source>
</evidence>
<dbReference type="InterPro" id="IPR006139">
    <property type="entry name" value="D-isomer_2_OHA_DH_cat_dom"/>
</dbReference>
<keyword evidence="14" id="KW-1185">Reference proteome</keyword>
<evidence type="ECO:0000256" key="5">
    <source>
        <dbReference type="ARBA" id="ARBA00023002"/>
    </source>
</evidence>
<protein>
    <recommendedName>
        <fullName evidence="4 9">D-3-phosphoglycerate dehydrogenase</fullName>
        <ecNumber evidence="9">1.1.1.95</ecNumber>
    </recommendedName>
</protein>
<dbReference type="SMART" id="SM00530">
    <property type="entry name" value="HTH_XRE"/>
    <property type="match status" value="1"/>
</dbReference>
<reference evidence="13 14" key="1">
    <citation type="submission" date="2019-10" db="EMBL/GenBank/DDBJ databases">
        <title>Thermopilla bonchosmolovskayae gen. nov., sp. nov., a moderately thermophilic Chloroflexi bacterium from a Chukotka hot spring (Arctic, Russia), representing a novel classis Thermopillaia, which include previously uncultivated lineage OLB14.</title>
        <authorList>
            <person name="Kochetkova T.V."/>
            <person name="Zayulina K.S."/>
            <person name="Zhigarkov V.S."/>
            <person name="Minaev N.V."/>
            <person name="Novikov A."/>
            <person name="Toshchakov S.V."/>
            <person name="Elcheninov A.G."/>
            <person name="Kublanov I.V."/>
        </authorList>
    </citation>
    <scope>NUCLEOTIDE SEQUENCE [LARGE SCALE GENOMIC DNA]</scope>
    <source>
        <strain evidence="13 14">3753O</strain>
    </source>
</reference>
<dbReference type="Pfam" id="PF19304">
    <property type="entry name" value="PGDH_inter"/>
    <property type="match status" value="1"/>
</dbReference>
<feature type="domain" description="HTH cro/C1-type" evidence="11">
    <location>
        <begin position="56"/>
        <end position="91"/>
    </location>
</feature>
<comment type="function">
    <text evidence="1">Catalyzes the reversible oxidation of 3-phospho-D-glycerate to 3-phosphonooxypyruvate, the first step of the phosphorylated L-serine biosynthesis pathway. Also catalyzes the reversible oxidation of 2-hydroxyglutarate to 2-oxoglutarate.</text>
</comment>
<dbReference type="InterPro" id="IPR036291">
    <property type="entry name" value="NAD(P)-bd_dom_sf"/>
</dbReference>
<dbReference type="InterPro" id="IPR029753">
    <property type="entry name" value="D-isomer_DH_CS"/>
</dbReference>
<feature type="domain" description="ACT" evidence="12">
    <location>
        <begin position="568"/>
        <end position="640"/>
    </location>
</feature>